<evidence type="ECO:0000256" key="2">
    <source>
        <dbReference type="ARBA" id="ARBA00001947"/>
    </source>
</evidence>
<comment type="cofactor">
    <cofactor evidence="1">
        <name>Mg(2+)</name>
        <dbReference type="ChEBI" id="CHEBI:18420"/>
    </cofactor>
</comment>
<dbReference type="SUPFAM" id="SSF55811">
    <property type="entry name" value="Nudix"/>
    <property type="match status" value="1"/>
</dbReference>
<dbReference type="InterPro" id="IPR000086">
    <property type="entry name" value="NUDIX_hydrolase_dom"/>
</dbReference>
<dbReference type="InterPro" id="IPR020476">
    <property type="entry name" value="Nudix_hydrolase"/>
</dbReference>
<dbReference type="PROSITE" id="PS00893">
    <property type="entry name" value="NUDIX_BOX"/>
    <property type="match status" value="1"/>
</dbReference>
<dbReference type="GO" id="GO:0005829">
    <property type="term" value="C:cytosol"/>
    <property type="evidence" value="ECO:0007669"/>
    <property type="project" value="TreeGrafter"/>
</dbReference>
<dbReference type="PANTHER" id="PTHR42904:SF6">
    <property type="entry name" value="NAD-CAPPED RNA HYDROLASE NUDT12"/>
    <property type="match status" value="1"/>
</dbReference>
<evidence type="ECO:0000256" key="5">
    <source>
        <dbReference type="ARBA" id="ARBA00022723"/>
    </source>
</evidence>
<dbReference type="CDD" id="cd03429">
    <property type="entry name" value="NUDIX_NADH_pyrophosphatase_Nudt13"/>
    <property type="match status" value="1"/>
</dbReference>
<evidence type="ECO:0000259" key="11">
    <source>
        <dbReference type="PROSITE" id="PS51462"/>
    </source>
</evidence>
<comment type="similarity">
    <text evidence="3">Belongs to the Nudix hydrolase family. NudC subfamily.</text>
</comment>
<dbReference type="EC" id="3.6.1.22" evidence="4"/>
<feature type="domain" description="Nudix hydrolase" evidence="11">
    <location>
        <begin position="190"/>
        <end position="316"/>
    </location>
</feature>
<dbReference type="InterPro" id="IPR049734">
    <property type="entry name" value="NudC-like_C"/>
</dbReference>
<evidence type="ECO:0000313" key="12">
    <source>
        <dbReference type="EMBL" id="MBK5927080.1"/>
    </source>
</evidence>
<dbReference type="Proteomes" id="UP000706333">
    <property type="component" value="Unassembled WGS sequence"/>
</dbReference>
<name>A0A934TJ33_9RHOB</name>
<dbReference type="InterPro" id="IPR015375">
    <property type="entry name" value="NADH_PPase-like_N"/>
</dbReference>
<proteinExistence type="inferred from homology"/>
<dbReference type="GO" id="GO:0019677">
    <property type="term" value="P:NAD+ catabolic process"/>
    <property type="evidence" value="ECO:0007669"/>
    <property type="project" value="TreeGrafter"/>
</dbReference>
<dbReference type="GO" id="GO:0006742">
    <property type="term" value="P:NADP+ catabolic process"/>
    <property type="evidence" value="ECO:0007669"/>
    <property type="project" value="TreeGrafter"/>
</dbReference>
<evidence type="ECO:0000256" key="1">
    <source>
        <dbReference type="ARBA" id="ARBA00001946"/>
    </source>
</evidence>
<gene>
    <name evidence="12" type="ORF">CCR87_06935</name>
</gene>
<comment type="cofactor">
    <cofactor evidence="2">
        <name>Zn(2+)</name>
        <dbReference type="ChEBI" id="CHEBI:29105"/>
    </cofactor>
</comment>
<comment type="catalytic activity">
    <reaction evidence="9">
        <text>a 5'-end NAD(+)-phospho-ribonucleoside in mRNA + H2O = a 5'-end phospho-adenosine-phospho-ribonucleoside in mRNA + beta-nicotinamide D-ribonucleotide + 2 H(+)</text>
        <dbReference type="Rhea" id="RHEA:60876"/>
        <dbReference type="Rhea" id="RHEA-COMP:15698"/>
        <dbReference type="Rhea" id="RHEA-COMP:15719"/>
        <dbReference type="ChEBI" id="CHEBI:14649"/>
        <dbReference type="ChEBI" id="CHEBI:15377"/>
        <dbReference type="ChEBI" id="CHEBI:15378"/>
        <dbReference type="ChEBI" id="CHEBI:144029"/>
        <dbReference type="ChEBI" id="CHEBI:144051"/>
    </reaction>
    <physiologicalReaction direction="left-to-right" evidence="9">
        <dbReference type="Rhea" id="RHEA:60877"/>
    </physiologicalReaction>
</comment>
<dbReference type="AlphaFoldDB" id="A0A934TJ33"/>
<evidence type="ECO:0000256" key="7">
    <source>
        <dbReference type="ARBA" id="ARBA00022842"/>
    </source>
</evidence>
<dbReference type="RefSeq" id="WP_201156864.1">
    <property type="nucleotide sequence ID" value="NZ_NHSD01000203.1"/>
</dbReference>
<dbReference type="Pfam" id="PF00293">
    <property type="entry name" value="NUDIX"/>
    <property type="match status" value="1"/>
</dbReference>
<dbReference type="InterPro" id="IPR015376">
    <property type="entry name" value="Znr_NADH_PPase"/>
</dbReference>
<dbReference type="GO" id="GO:0035529">
    <property type="term" value="F:NADH pyrophosphatase activity"/>
    <property type="evidence" value="ECO:0007669"/>
    <property type="project" value="TreeGrafter"/>
</dbReference>
<dbReference type="EMBL" id="NHSD01000203">
    <property type="protein sequence ID" value="MBK5927080.1"/>
    <property type="molecule type" value="Genomic_DNA"/>
</dbReference>
<reference evidence="12" key="2">
    <citation type="journal article" date="2020" name="Microorganisms">
        <title>Osmotic Adaptation and Compatible Solute Biosynthesis of Phototrophic Bacteria as Revealed from Genome Analyses.</title>
        <authorList>
            <person name="Imhoff J.F."/>
            <person name="Rahn T."/>
            <person name="Kunzel S."/>
            <person name="Keller A."/>
            <person name="Neulinger S.C."/>
        </authorList>
    </citation>
    <scope>NUCLEOTIDE SEQUENCE</scope>
    <source>
        <strain evidence="12">LMG 28126</strain>
    </source>
</reference>
<dbReference type="PROSITE" id="PS51462">
    <property type="entry name" value="NUDIX"/>
    <property type="match status" value="1"/>
</dbReference>
<dbReference type="PRINTS" id="PR00502">
    <property type="entry name" value="NUDIXFAMILY"/>
</dbReference>
<evidence type="ECO:0000256" key="3">
    <source>
        <dbReference type="ARBA" id="ARBA00009595"/>
    </source>
</evidence>
<keyword evidence="8" id="KW-0520">NAD</keyword>
<keyword evidence="13" id="KW-1185">Reference proteome</keyword>
<dbReference type="Gene3D" id="3.90.79.10">
    <property type="entry name" value="Nucleoside Triphosphate Pyrophosphohydrolase"/>
    <property type="match status" value="1"/>
</dbReference>
<accession>A0A934TJ33</accession>
<sequence length="329" mass="35706">MRLAEAVTFGGTGGAGAQAGLDRGAHLRGDDAAVARLLSDPAARVLPMWRGKPLIAGDGRDRPGWLATGHAVAAPSREPPLFLGLADGAPRFAVDVSDWQPPDLDVAALAAFSDPSEQHHPDLPTDHRFTELRSVMTRLPPREAELIVTARALIGWHRSHRFCSACGARSAMREAGWRRHCDACSTSHFPRSDPVVIMLVTRGDRLLLGRSPGWPEGMYSLLAGFIEPGETIEAAVRREVREEVGVPVGAVRYLASQPWPFPASLMLGCAAEALDDTLSLDPKEIEAAEWLDRQTLVDILGGHHPRIRGARPGAIAHFLIRQWLADRLD</sequence>
<dbReference type="InterPro" id="IPR020084">
    <property type="entry name" value="NUDIX_hydrolase_CS"/>
</dbReference>
<keyword evidence="7" id="KW-0460">Magnesium</keyword>
<evidence type="ECO:0000256" key="4">
    <source>
        <dbReference type="ARBA" id="ARBA00012381"/>
    </source>
</evidence>
<dbReference type="PANTHER" id="PTHR42904">
    <property type="entry name" value="NUDIX HYDROLASE, NUDC SUBFAMILY"/>
    <property type="match status" value="1"/>
</dbReference>
<dbReference type="NCBIfam" id="NF001299">
    <property type="entry name" value="PRK00241.1"/>
    <property type="match status" value="1"/>
</dbReference>
<evidence type="ECO:0000256" key="9">
    <source>
        <dbReference type="ARBA" id="ARBA00023679"/>
    </source>
</evidence>
<evidence type="ECO:0000256" key="8">
    <source>
        <dbReference type="ARBA" id="ARBA00023027"/>
    </source>
</evidence>
<evidence type="ECO:0000256" key="10">
    <source>
        <dbReference type="RuleBase" id="RU003476"/>
    </source>
</evidence>
<keyword evidence="5" id="KW-0479">Metal-binding</keyword>
<reference evidence="12" key="1">
    <citation type="submission" date="2017-05" db="EMBL/GenBank/DDBJ databases">
        <authorList>
            <person name="Imhoff J.F."/>
            <person name="Rahn T."/>
            <person name="Kuenzel S."/>
            <person name="Neulinger S.C."/>
        </authorList>
    </citation>
    <scope>NUCLEOTIDE SEQUENCE</scope>
    <source>
        <strain evidence="12">LMG 28126</strain>
    </source>
</reference>
<dbReference type="InterPro" id="IPR015797">
    <property type="entry name" value="NUDIX_hydrolase-like_dom_sf"/>
</dbReference>
<protein>
    <recommendedName>
        <fullName evidence="4">NAD(+) diphosphatase</fullName>
        <ecNumber evidence="4">3.6.1.22</ecNumber>
    </recommendedName>
</protein>
<organism evidence="12 13">
    <name type="scientific">Rhodobaculum claviforme</name>
    <dbReference type="NCBI Taxonomy" id="1549854"/>
    <lineage>
        <taxon>Bacteria</taxon>
        <taxon>Pseudomonadati</taxon>
        <taxon>Pseudomonadota</taxon>
        <taxon>Alphaproteobacteria</taxon>
        <taxon>Rhodobacterales</taxon>
        <taxon>Paracoccaceae</taxon>
        <taxon>Rhodobaculum</taxon>
    </lineage>
</organism>
<keyword evidence="6 10" id="KW-0378">Hydrolase</keyword>
<dbReference type="Pfam" id="PF09296">
    <property type="entry name" value="NUDIX-like"/>
    <property type="match status" value="1"/>
</dbReference>
<comment type="caution">
    <text evidence="12">The sequence shown here is derived from an EMBL/GenBank/DDBJ whole genome shotgun (WGS) entry which is preliminary data.</text>
</comment>
<dbReference type="InterPro" id="IPR050241">
    <property type="entry name" value="NAD-cap_RNA_hydrolase_NudC"/>
</dbReference>
<evidence type="ECO:0000256" key="6">
    <source>
        <dbReference type="ARBA" id="ARBA00022801"/>
    </source>
</evidence>
<dbReference type="Pfam" id="PF09297">
    <property type="entry name" value="Zn_ribbon_NUD"/>
    <property type="match status" value="1"/>
</dbReference>
<dbReference type="GO" id="GO:0046872">
    <property type="term" value="F:metal ion binding"/>
    <property type="evidence" value="ECO:0007669"/>
    <property type="project" value="UniProtKB-KW"/>
</dbReference>
<dbReference type="Gene3D" id="3.90.79.20">
    <property type="match status" value="1"/>
</dbReference>
<evidence type="ECO:0000313" key="13">
    <source>
        <dbReference type="Proteomes" id="UP000706333"/>
    </source>
</evidence>